<dbReference type="NCBIfam" id="TIGR02595">
    <property type="entry name" value="PEP_CTERM"/>
    <property type="match status" value="1"/>
</dbReference>
<feature type="chain" id="PRO_5003937465" evidence="1">
    <location>
        <begin position="27"/>
        <end position="230"/>
    </location>
</feature>
<proteinExistence type="predicted"/>
<dbReference type="KEGG" id="csg:Cylst_0502"/>
<dbReference type="Proteomes" id="UP000010475">
    <property type="component" value="Chromosome"/>
</dbReference>
<accession>K9WSS9</accession>
<gene>
    <name evidence="2" type="ORF">Cylst_0502</name>
</gene>
<protein>
    <submittedName>
        <fullName evidence="2">PEP-CTERM putative exosortase interaction domain-containing protein</fullName>
    </submittedName>
</protein>
<sequence>MKRSLITLHMLLIPALVGSFNQQAHGVVLNTVNWNADNTVNGTGTGILDGVTVSYTTAITSNAGTTINNNNWNTSFATDSVGASILSGGALGINTSTSSTQTQTINFSGNIVNPVLLFNYLDGSTSFSFSGLTVALLDSFNASLSGSTVSPVGANNGFNDGFALKIFGNFGSANPLVFQTNALANAGPQTVAFTVGTEVPEPASMIGLLMGLSPFGVGFFHKRKQAQKSA</sequence>
<dbReference type="AlphaFoldDB" id="K9WSS9"/>
<evidence type="ECO:0000313" key="3">
    <source>
        <dbReference type="Proteomes" id="UP000010475"/>
    </source>
</evidence>
<evidence type="ECO:0000256" key="1">
    <source>
        <dbReference type="SAM" id="SignalP"/>
    </source>
</evidence>
<dbReference type="InterPro" id="IPR013424">
    <property type="entry name" value="Ice-binding_C"/>
</dbReference>
<evidence type="ECO:0000313" key="2">
    <source>
        <dbReference type="EMBL" id="AFZ22841.1"/>
    </source>
</evidence>
<name>K9WSS9_9NOST</name>
<dbReference type="EMBL" id="CP003642">
    <property type="protein sequence ID" value="AFZ22841.1"/>
    <property type="molecule type" value="Genomic_DNA"/>
</dbReference>
<dbReference type="RefSeq" id="WP_015206098.1">
    <property type="nucleotide sequence ID" value="NC_019757.1"/>
</dbReference>
<keyword evidence="3" id="KW-1185">Reference proteome</keyword>
<feature type="signal peptide" evidence="1">
    <location>
        <begin position="1"/>
        <end position="26"/>
    </location>
</feature>
<keyword evidence="1" id="KW-0732">Signal</keyword>
<organism evidence="2 3">
    <name type="scientific">Cylindrospermum stagnale PCC 7417</name>
    <dbReference type="NCBI Taxonomy" id="56107"/>
    <lineage>
        <taxon>Bacteria</taxon>
        <taxon>Bacillati</taxon>
        <taxon>Cyanobacteriota</taxon>
        <taxon>Cyanophyceae</taxon>
        <taxon>Nostocales</taxon>
        <taxon>Nostocaceae</taxon>
        <taxon>Cylindrospermum</taxon>
    </lineage>
</organism>
<reference evidence="2 3" key="1">
    <citation type="submission" date="2012-06" db="EMBL/GenBank/DDBJ databases">
        <title>Finished chromosome of genome of Cylindrospermum stagnale PCC 7417.</title>
        <authorList>
            <consortium name="US DOE Joint Genome Institute"/>
            <person name="Gugger M."/>
            <person name="Coursin T."/>
            <person name="Rippka R."/>
            <person name="Tandeau De Marsac N."/>
            <person name="Huntemann M."/>
            <person name="Wei C.-L."/>
            <person name="Han J."/>
            <person name="Detter J.C."/>
            <person name="Han C."/>
            <person name="Tapia R."/>
            <person name="Chen A."/>
            <person name="Kyrpides N."/>
            <person name="Mavromatis K."/>
            <person name="Markowitz V."/>
            <person name="Szeto E."/>
            <person name="Ivanova N."/>
            <person name="Pagani I."/>
            <person name="Pati A."/>
            <person name="Goodwin L."/>
            <person name="Nordberg H.P."/>
            <person name="Cantor M.N."/>
            <person name="Hua S.X."/>
            <person name="Woyke T."/>
            <person name="Kerfeld C.A."/>
        </authorList>
    </citation>
    <scope>NUCLEOTIDE SEQUENCE [LARGE SCALE GENOMIC DNA]</scope>
    <source>
        <strain evidence="2 3">PCC 7417</strain>
    </source>
</reference>
<dbReference type="HOGENOM" id="CLU_1203194_0_0_3"/>